<feature type="transmembrane region" description="Helical" evidence="1">
    <location>
        <begin position="42"/>
        <end position="62"/>
    </location>
</feature>
<organism evidence="2 3">
    <name type="scientific">Pseudomonas eucalypticola</name>
    <dbReference type="NCBI Taxonomy" id="2599595"/>
    <lineage>
        <taxon>Bacteria</taxon>
        <taxon>Pseudomonadati</taxon>
        <taxon>Pseudomonadota</taxon>
        <taxon>Gammaproteobacteria</taxon>
        <taxon>Pseudomonadales</taxon>
        <taxon>Pseudomonadaceae</taxon>
        <taxon>Pseudomonas</taxon>
    </lineage>
</organism>
<keyword evidence="1" id="KW-1133">Transmembrane helix</keyword>
<dbReference type="Proteomes" id="UP000509568">
    <property type="component" value="Chromosome"/>
</dbReference>
<proteinExistence type="predicted"/>
<dbReference type="KEGG" id="pez:HWQ56_15365"/>
<dbReference type="RefSeq" id="WP_158153369.1">
    <property type="nucleotide sequence ID" value="NZ_CP056030.1"/>
</dbReference>
<accession>A0A7D5D754</accession>
<evidence type="ECO:0000313" key="2">
    <source>
        <dbReference type="EMBL" id="QKZ05094.1"/>
    </source>
</evidence>
<name>A0A7D5D754_9PSED</name>
<keyword evidence="3" id="KW-1185">Reference proteome</keyword>
<dbReference type="AlphaFoldDB" id="A0A7D5D754"/>
<protein>
    <submittedName>
        <fullName evidence="2">Uncharacterized protein</fullName>
    </submittedName>
</protein>
<evidence type="ECO:0000313" key="3">
    <source>
        <dbReference type="Proteomes" id="UP000509568"/>
    </source>
</evidence>
<keyword evidence="1" id="KW-0812">Transmembrane</keyword>
<evidence type="ECO:0000256" key="1">
    <source>
        <dbReference type="SAM" id="Phobius"/>
    </source>
</evidence>
<reference evidence="2 3" key="1">
    <citation type="submission" date="2020-06" db="EMBL/GenBank/DDBJ databases">
        <title>Pseudomonas eucalypticola sp. nov., an endophyte of Eucalyptus dunnii leaves with biocontrol ability of eucalyptus leaf blight.</title>
        <authorList>
            <person name="Liu Y."/>
            <person name="Song Z."/>
            <person name="Zeng H."/>
            <person name="Lu M."/>
            <person name="Wang X."/>
            <person name="Lian X."/>
            <person name="Zhang Q."/>
        </authorList>
    </citation>
    <scope>NUCLEOTIDE SEQUENCE [LARGE SCALE GENOMIC DNA]</scope>
    <source>
        <strain evidence="2 3">NP-1</strain>
    </source>
</reference>
<keyword evidence="1" id="KW-0472">Membrane</keyword>
<dbReference type="EMBL" id="CP056030">
    <property type="protein sequence ID" value="QKZ05094.1"/>
    <property type="molecule type" value="Genomic_DNA"/>
</dbReference>
<sequence length="90" mass="10095">MLRLVLLFLLQMFRRLFSGTSVSPRAELQGTHADEDEGRWTATSIAIICALVIYIIGGLGLYGKTHIWDTLTPAQKDFIVQSMITDQQVL</sequence>
<gene>
    <name evidence="2" type="ORF">HWQ56_15365</name>
</gene>